<dbReference type="SMART" id="SM01022">
    <property type="entry name" value="ASCH"/>
    <property type="match status" value="1"/>
</dbReference>
<organism evidence="2">
    <name type="scientific">hydrocarbon metagenome</name>
    <dbReference type="NCBI Taxonomy" id="938273"/>
    <lineage>
        <taxon>unclassified sequences</taxon>
        <taxon>metagenomes</taxon>
        <taxon>ecological metagenomes</taxon>
    </lineage>
</organism>
<dbReference type="AlphaFoldDB" id="A0A0W8EB10"/>
<evidence type="ECO:0000259" key="1">
    <source>
        <dbReference type="SMART" id="SM01022"/>
    </source>
</evidence>
<feature type="domain" description="ASCH" evidence="1">
    <location>
        <begin position="5"/>
        <end position="99"/>
    </location>
</feature>
<comment type="caution">
    <text evidence="2">The sequence shown here is derived from an EMBL/GenBank/DDBJ whole genome shotgun (WGS) entry which is preliminary data.</text>
</comment>
<evidence type="ECO:0000313" key="2">
    <source>
        <dbReference type="EMBL" id="KUG05645.1"/>
    </source>
</evidence>
<dbReference type="SUPFAM" id="SSF88697">
    <property type="entry name" value="PUA domain-like"/>
    <property type="match status" value="1"/>
</dbReference>
<reference evidence="2" key="1">
    <citation type="journal article" date="2015" name="Proc. Natl. Acad. Sci. U.S.A.">
        <title>Networks of energetic and metabolic interactions define dynamics in microbial communities.</title>
        <authorList>
            <person name="Embree M."/>
            <person name="Liu J.K."/>
            <person name="Al-Bassam M.M."/>
            <person name="Zengler K."/>
        </authorList>
    </citation>
    <scope>NUCLEOTIDE SEQUENCE</scope>
</reference>
<proteinExistence type="predicted"/>
<dbReference type="Gene3D" id="2.30.130.30">
    <property type="entry name" value="Hypothetical protein"/>
    <property type="match status" value="1"/>
</dbReference>
<dbReference type="EMBL" id="LNQE01001790">
    <property type="protein sequence ID" value="KUG05645.1"/>
    <property type="molecule type" value="Genomic_DNA"/>
</dbReference>
<sequence length="130" mass="15446">MDVLLSIKPKYVKSIINGEKRYEFRRTIFKNRDINQIYIYSSFPIKKIVATFMIGDILEDHPIDLWENVKDYAGIDREVFFSYFKGKSKAFAIEIQDLHEFDEPIDPWTMMRGFVPPQSYCYLNDTPMAK</sequence>
<gene>
    <name evidence="2" type="ORF">ASZ90_016928</name>
</gene>
<name>A0A0W8EB10_9ZZZZ</name>
<dbReference type="InterPro" id="IPR007374">
    <property type="entry name" value="ASCH_domain"/>
</dbReference>
<protein>
    <submittedName>
        <fullName evidence="2">Phage protein</fullName>
    </submittedName>
</protein>
<dbReference type="InterPro" id="IPR015947">
    <property type="entry name" value="PUA-like_sf"/>
</dbReference>
<accession>A0A0W8EB10</accession>